<dbReference type="GO" id="GO:0030170">
    <property type="term" value="F:pyridoxal phosphate binding"/>
    <property type="evidence" value="ECO:0007669"/>
    <property type="project" value="TreeGrafter"/>
</dbReference>
<sequence>GWIGLGPKTQEFEERFAEYIGVKYAVGVNSATAALHLACHVLGLKEGDEIIVPSMTFVSTALAPLYCRAAPVFADIEEDTLCLDPADFEKKVTSRTKAIIPVHYGGHACRMDEIMEIARRHNLYVIEDVAHGCGGKYKNNMLGSIGQELRTKPSYHYLIDYGLFRTQSSRLQPFQIPPRSYLDKAAE</sequence>
<dbReference type="Gene3D" id="3.40.640.10">
    <property type="entry name" value="Type I PLP-dependent aspartate aminotransferase-like (Major domain)"/>
    <property type="match status" value="1"/>
</dbReference>
<dbReference type="InterPro" id="IPR015424">
    <property type="entry name" value="PyrdxlP-dep_Trfase"/>
</dbReference>
<comment type="caution">
    <text evidence="1">The sequence shown here is derived from an EMBL/GenBank/DDBJ whole genome shotgun (WGS) entry which is preliminary data.</text>
</comment>
<gene>
    <name evidence="1" type="ORF">S06H3_09483</name>
</gene>
<evidence type="ECO:0000313" key="1">
    <source>
        <dbReference type="EMBL" id="GAI16304.1"/>
    </source>
</evidence>
<dbReference type="PANTHER" id="PTHR30244">
    <property type="entry name" value="TRANSAMINASE"/>
    <property type="match status" value="1"/>
</dbReference>
<evidence type="ECO:0008006" key="2">
    <source>
        <dbReference type="Google" id="ProtNLM"/>
    </source>
</evidence>
<dbReference type="SUPFAM" id="SSF53383">
    <property type="entry name" value="PLP-dependent transferases"/>
    <property type="match status" value="1"/>
</dbReference>
<dbReference type="Pfam" id="PF01041">
    <property type="entry name" value="DegT_DnrJ_EryC1"/>
    <property type="match status" value="1"/>
</dbReference>
<protein>
    <recommendedName>
        <fullName evidence="2">Aminotransferase class I/classII domain-containing protein</fullName>
    </recommendedName>
</protein>
<dbReference type="InterPro" id="IPR015421">
    <property type="entry name" value="PyrdxlP-dep_Trfase_major"/>
</dbReference>
<dbReference type="PANTHER" id="PTHR30244:SF34">
    <property type="entry name" value="DTDP-4-AMINO-4,6-DIDEOXYGALACTOSE TRANSAMINASE"/>
    <property type="match status" value="1"/>
</dbReference>
<dbReference type="GO" id="GO:0000271">
    <property type="term" value="P:polysaccharide biosynthetic process"/>
    <property type="evidence" value="ECO:0007669"/>
    <property type="project" value="TreeGrafter"/>
</dbReference>
<dbReference type="AlphaFoldDB" id="X1NCA9"/>
<proteinExistence type="predicted"/>
<name>X1NCA9_9ZZZZ</name>
<feature type="non-terminal residue" evidence="1">
    <location>
        <position position="1"/>
    </location>
</feature>
<accession>X1NCA9</accession>
<dbReference type="InterPro" id="IPR000653">
    <property type="entry name" value="DegT/StrS_aminotransferase"/>
</dbReference>
<organism evidence="1">
    <name type="scientific">marine sediment metagenome</name>
    <dbReference type="NCBI Taxonomy" id="412755"/>
    <lineage>
        <taxon>unclassified sequences</taxon>
        <taxon>metagenomes</taxon>
        <taxon>ecological metagenomes</taxon>
    </lineage>
</organism>
<dbReference type="GO" id="GO:0008483">
    <property type="term" value="F:transaminase activity"/>
    <property type="evidence" value="ECO:0007669"/>
    <property type="project" value="TreeGrafter"/>
</dbReference>
<dbReference type="EMBL" id="BARV01004192">
    <property type="protein sequence ID" value="GAI16304.1"/>
    <property type="molecule type" value="Genomic_DNA"/>
</dbReference>
<reference evidence="1" key="1">
    <citation type="journal article" date="2014" name="Front. Microbiol.">
        <title>High frequency of phylogenetically diverse reductive dehalogenase-homologous genes in deep subseafloor sedimentary metagenomes.</title>
        <authorList>
            <person name="Kawai M."/>
            <person name="Futagami T."/>
            <person name="Toyoda A."/>
            <person name="Takaki Y."/>
            <person name="Nishi S."/>
            <person name="Hori S."/>
            <person name="Arai W."/>
            <person name="Tsubouchi T."/>
            <person name="Morono Y."/>
            <person name="Uchiyama I."/>
            <person name="Ito T."/>
            <person name="Fujiyama A."/>
            <person name="Inagaki F."/>
            <person name="Takami H."/>
        </authorList>
    </citation>
    <scope>NUCLEOTIDE SEQUENCE</scope>
    <source>
        <strain evidence="1">Expedition CK06-06</strain>
    </source>
</reference>